<keyword evidence="3 8" id="KW-0489">Methyltransferase</keyword>
<evidence type="ECO:0000313" key="9">
    <source>
        <dbReference type="Proteomes" id="UP000254326"/>
    </source>
</evidence>
<organism evidence="8 9">
    <name type="scientific">Marinomonas piezotolerans</name>
    <dbReference type="NCBI Taxonomy" id="2213058"/>
    <lineage>
        <taxon>Bacteria</taxon>
        <taxon>Pseudomonadati</taxon>
        <taxon>Pseudomonadota</taxon>
        <taxon>Gammaproteobacteria</taxon>
        <taxon>Oceanospirillales</taxon>
        <taxon>Oceanospirillaceae</taxon>
        <taxon>Marinomonas</taxon>
    </lineage>
</organism>
<dbReference type="InterPro" id="IPR002295">
    <property type="entry name" value="N4/N6-MTase_EcoPI_Mod-like"/>
</dbReference>
<comment type="catalytic activity">
    <reaction evidence="6">
        <text>a 2'-deoxyadenosine in DNA + S-adenosyl-L-methionine = an N(6)-methyl-2'-deoxyadenosine in DNA + S-adenosyl-L-homocysteine + H(+)</text>
        <dbReference type="Rhea" id="RHEA:15197"/>
        <dbReference type="Rhea" id="RHEA-COMP:12418"/>
        <dbReference type="Rhea" id="RHEA-COMP:12419"/>
        <dbReference type="ChEBI" id="CHEBI:15378"/>
        <dbReference type="ChEBI" id="CHEBI:57856"/>
        <dbReference type="ChEBI" id="CHEBI:59789"/>
        <dbReference type="ChEBI" id="CHEBI:90615"/>
        <dbReference type="ChEBI" id="CHEBI:90616"/>
        <dbReference type="EC" id="2.1.1.72"/>
    </reaction>
</comment>
<dbReference type="PROSITE" id="PS00092">
    <property type="entry name" value="N6_MTASE"/>
    <property type="match status" value="1"/>
</dbReference>
<evidence type="ECO:0000256" key="3">
    <source>
        <dbReference type="ARBA" id="ARBA00022603"/>
    </source>
</evidence>
<dbReference type="EC" id="2.1.1.72" evidence="2"/>
<protein>
    <recommendedName>
        <fullName evidence="2">site-specific DNA-methyltransferase (adenine-specific)</fullName>
        <ecNumber evidence="2">2.1.1.72</ecNumber>
    </recommendedName>
</protein>
<name>A0A370UCK6_9GAMM</name>
<dbReference type="AlphaFoldDB" id="A0A370UCK6"/>
<evidence type="ECO:0000256" key="2">
    <source>
        <dbReference type="ARBA" id="ARBA00011900"/>
    </source>
</evidence>
<feature type="domain" description="DNA methylase N-4/N-6" evidence="7">
    <location>
        <begin position="76"/>
        <end position="329"/>
    </location>
</feature>
<dbReference type="InterPro" id="IPR029063">
    <property type="entry name" value="SAM-dependent_MTases_sf"/>
</dbReference>
<dbReference type="EMBL" id="QKRA01000001">
    <property type="protein sequence ID" value="RDL45498.1"/>
    <property type="molecule type" value="Genomic_DNA"/>
</dbReference>
<dbReference type="GO" id="GO:0008170">
    <property type="term" value="F:N-methyltransferase activity"/>
    <property type="evidence" value="ECO:0007669"/>
    <property type="project" value="InterPro"/>
</dbReference>
<dbReference type="Proteomes" id="UP000254326">
    <property type="component" value="Unassembled WGS sequence"/>
</dbReference>
<dbReference type="OrthoDB" id="9816043at2"/>
<dbReference type="InterPro" id="IPR002052">
    <property type="entry name" value="DNA_methylase_N6_adenine_CS"/>
</dbReference>
<dbReference type="SUPFAM" id="SSF53335">
    <property type="entry name" value="S-adenosyl-L-methionine-dependent methyltransferases"/>
    <property type="match status" value="1"/>
</dbReference>
<dbReference type="GO" id="GO:0009007">
    <property type="term" value="F:site-specific DNA-methyltransferase (adenine-specific) activity"/>
    <property type="evidence" value="ECO:0007669"/>
    <property type="project" value="UniProtKB-EC"/>
</dbReference>
<dbReference type="GO" id="GO:0032259">
    <property type="term" value="P:methylation"/>
    <property type="evidence" value="ECO:0007669"/>
    <property type="project" value="UniProtKB-KW"/>
</dbReference>
<keyword evidence="4 8" id="KW-0808">Transferase</keyword>
<proteinExistence type="inferred from homology"/>
<dbReference type="InterPro" id="IPR002941">
    <property type="entry name" value="DNA_methylase_N4/N6"/>
</dbReference>
<dbReference type="RefSeq" id="WP_115466088.1">
    <property type="nucleotide sequence ID" value="NZ_QKRA01000001.1"/>
</dbReference>
<dbReference type="PRINTS" id="PR00506">
    <property type="entry name" value="D21N6MTFRASE"/>
</dbReference>
<comment type="similarity">
    <text evidence="1">Belongs to the N(4)/N(6)-methyltransferase family.</text>
</comment>
<gene>
    <name evidence="8" type="ORF">DN730_00135</name>
</gene>
<evidence type="ECO:0000256" key="6">
    <source>
        <dbReference type="ARBA" id="ARBA00047942"/>
    </source>
</evidence>
<evidence type="ECO:0000259" key="7">
    <source>
        <dbReference type="Pfam" id="PF01555"/>
    </source>
</evidence>
<comment type="caution">
    <text evidence="8">The sequence shown here is derived from an EMBL/GenBank/DDBJ whole genome shotgun (WGS) entry which is preliminary data.</text>
</comment>
<evidence type="ECO:0000256" key="4">
    <source>
        <dbReference type="ARBA" id="ARBA00022679"/>
    </source>
</evidence>
<keyword evidence="5" id="KW-0949">S-adenosyl-L-methionine</keyword>
<accession>A0A370UCK6</accession>
<sequence>MSNDQISVEQYEFKPIKGQPKLRWDGKRPFRSTQYFPAQLKEVYGQEDKNGWLNKIFWGDNLQVMSHLLKKYRGGIDFVYIDPPYDSAADYKMKIKVKGKTASSSASSFEEKQYTDIWSNDEYLQFMYERVTLIKELLSEQGVLALHCDWHKSHHLRCILDEIFGPERFVNEITWHYYNKMQGNIGRFASNHDQIIIYSKSESYKFNKIRELRDKPIKQIKRVWSSETQSLVNAKDSNGNVIYIDSTHRTVDDVWRLSMLQPSDKLENMNYPTQKPESLIERLIYAFTDENDLVFDCFSGAGSVAATAEKMGRRFIVSDINLSAVSISIKRLSQIIAKNKESLPIKNGLTIDNYSDSLVNRECTGFEVYNVNNYDVFRNPVEAKELLIESLEIQKLESNIVYDGEKDGYKVKIMPVTRIATKADLDDFIANLPYKQFEARKEAEPNKCVEEIMLVCMGHEPSLAADLENDVLTNGYKIKVKVVDILRDKSDLTFKYDSEASIKIDNNKLIIEAFYPRNLLQKLSQQKDDITEWREMVESIMIDWNYDGAVMEPALIDIPAKNDFVSGEYEIPKGASNIKVKITDLLSESYEEVIVYG</sequence>
<dbReference type="Gene3D" id="3.40.50.150">
    <property type="entry name" value="Vaccinia Virus protein VP39"/>
    <property type="match status" value="1"/>
</dbReference>
<dbReference type="GO" id="GO:0003677">
    <property type="term" value="F:DNA binding"/>
    <property type="evidence" value="ECO:0007669"/>
    <property type="project" value="InterPro"/>
</dbReference>
<evidence type="ECO:0000256" key="5">
    <source>
        <dbReference type="ARBA" id="ARBA00022691"/>
    </source>
</evidence>
<evidence type="ECO:0000256" key="1">
    <source>
        <dbReference type="ARBA" id="ARBA00006594"/>
    </source>
</evidence>
<reference evidence="8 9" key="1">
    <citation type="submission" date="2018-06" db="EMBL/GenBank/DDBJ databases">
        <title>Marinomonas sp. YLB-05 draft genome sequence.</title>
        <authorList>
            <person name="Yu L."/>
            <person name="Tang X."/>
        </authorList>
    </citation>
    <scope>NUCLEOTIDE SEQUENCE [LARGE SCALE GENOMIC DNA]</scope>
    <source>
        <strain evidence="8 9">YLB-05</strain>
    </source>
</reference>
<dbReference type="Pfam" id="PF01555">
    <property type="entry name" value="N6_N4_Mtase"/>
    <property type="match status" value="1"/>
</dbReference>
<keyword evidence="9" id="KW-1185">Reference proteome</keyword>
<evidence type="ECO:0000313" key="8">
    <source>
        <dbReference type="EMBL" id="RDL45498.1"/>
    </source>
</evidence>